<protein>
    <submittedName>
        <fullName evidence="3">Uncharacterized protein</fullName>
    </submittedName>
</protein>
<dbReference type="Proteomes" id="UP000280819">
    <property type="component" value="Unassembled WGS sequence"/>
</dbReference>
<feature type="coiled-coil region" evidence="1">
    <location>
        <begin position="282"/>
        <end position="327"/>
    </location>
</feature>
<reference evidence="3 4" key="1">
    <citation type="submission" date="2018-11" db="EMBL/GenBank/DDBJ databases">
        <title>Genomes From Bacteria Associated with the Canine Oral Cavity: a Test Case for Automated Genome-Based Taxonomic Assignment.</title>
        <authorList>
            <person name="Coil D.A."/>
            <person name="Jospin G."/>
            <person name="Darling A.E."/>
            <person name="Wallis C."/>
            <person name="Davis I.J."/>
            <person name="Harris S."/>
            <person name="Eisen J.A."/>
            <person name="Holcombe L.J."/>
            <person name="O'Flynn C."/>
        </authorList>
    </citation>
    <scope>NUCLEOTIDE SEQUENCE [LARGE SCALE GENOMIC DNA]</scope>
    <source>
        <strain evidence="3 4">OH887_COT-365</strain>
    </source>
</reference>
<evidence type="ECO:0000256" key="2">
    <source>
        <dbReference type="SAM" id="MobiDB-lite"/>
    </source>
</evidence>
<feature type="coiled-coil region" evidence="1">
    <location>
        <begin position="184"/>
        <end position="258"/>
    </location>
</feature>
<feature type="region of interest" description="Disordered" evidence="2">
    <location>
        <begin position="1"/>
        <end position="26"/>
    </location>
</feature>
<organism evidence="3 4">
    <name type="scientific">Arachnia propionica</name>
    <dbReference type="NCBI Taxonomy" id="1750"/>
    <lineage>
        <taxon>Bacteria</taxon>
        <taxon>Bacillati</taxon>
        <taxon>Actinomycetota</taxon>
        <taxon>Actinomycetes</taxon>
        <taxon>Propionibacteriales</taxon>
        <taxon>Propionibacteriaceae</taxon>
        <taxon>Arachnia</taxon>
    </lineage>
</organism>
<feature type="region of interest" description="Disordered" evidence="2">
    <location>
        <begin position="336"/>
        <end position="357"/>
    </location>
</feature>
<sequence>MTDARTDHDESSTGLNLFDGPAAAPSGFPTTMLGYERQAVDQYVRETENRIVELKVQLREQKLATDHIQDQVGTTDFGRLGAHTRSLLEAAEAQAAELVRQAEEEADRIRAEARRAAAETREAAQQEADDVRLTGLSSLRKLRQEQAEAGQAALEAARRDAHLIRVEAEARAKSLIEETETKIAAEAEAARVQAARLRQEAERDAVATRLAVESDTAQALKKQQDAADAAEKTVNTHLERARQMADEAVKQLETARLECLSIRESAISEAEQLRVAATRESEESLATMRQELSDKRAELEDQVAWRKEQLEREIAALTARRASIIASMQNLKAIAAEADAAEDEETVPHLRHTEKDQ</sequence>
<gene>
    <name evidence="3" type="ORF">EII34_00895</name>
</gene>
<feature type="coiled-coil region" evidence="1">
    <location>
        <begin position="44"/>
        <end position="126"/>
    </location>
</feature>
<accession>A0A3P1TCA6</accession>
<evidence type="ECO:0000256" key="1">
    <source>
        <dbReference type="SAM" id="Coils"/>
    </source>
</evidence>
<proteinExistence type="predicted"/>
<dbReference type="EMBL" id="RQZG01000001">
    <property type="protein sequence ID" value="RRD07082.1"/>
    <property type="molecule type" value="Genomic_DNA"/>
</dbReference>
<keyword evidence="1" id="KW-0175">Coiled coil</keyword>
<feature type="compositionally biased region" description="Basic and acidic residues" evidence="2">
    <location>
        <begin position="346"/>
        <end position="357"/>
    </location>
</feature>
<comment type="caution">
    <text evidence="3">The sequence shown here is derived from an EMBL/GenBank/DDBJ whole genome shotgun (WGS) entry which is preliminary data.</text>
</comment>
<evidence type="ECO:0000313" key="4">
    <source>
        <dbReference type="Proteomes" id="UP000280819"/>
    </source>
</evidence>
<evidence type="ECO:0000313" key="3">
    <source>
        <dbReference type="EMBL" id="RRD07082.1"/>
    </source>
</evidence>
<feature type="compositionally biased region" description="Basic and acidic residues" evidence="2">
    <location>
        <begin position="1"/>
        <end position="11"/>
    </location>
</feature>
<dbReference type="OrthoDB" id="3728728at2"/>
<name>A0A3P1TCA6_9ACTN</name>
<dbReference type="RefSeq" id="WP_124841823.1">
    <property type="nucleotide sequence ID" value="NZ_RQZG01000001.1"/>
</dbReference>
<dbReference type="AlphaFoldDB" id="A0A3P1TCA6"/>